<protein>
    <recommendedName>
        <fullName evidence="1">Amidase domain-containing protein</fullName>
    </recommendedName>
</protein>
<dbReference type="Proteomes" id="UP000070498">
    <property type="component" value="Unassembled WGS sequence"/>
</dbReference>
<keyword evidence="3" id="KW-1185">Reference proteome</keyword>
<dbReference type="SUPFAM" id="SSF75304">
    <property type="entry name" value="Amidase signature (AS) enzymes"/>
    <property type="match status" value="1"/>
</dbReference>
<evidence type="ECO:0000313" key="3">
    <source>
        <dbReference type="Proteomes" id="UP000070498"/>
    </source>
</evidence>
<dbReference type="Pfam" id="PF01425">
    <property type="entry name" value="Amidase"/>
    <property type="match status" value="1"/>
</dbReference>
<accession>A0A135NY78</accession>
<evidence type="ECO:0000313" key="2">
    <source>
        <dbReference type="EMBL" id="KXG84132.1"/>
    </source>
</evidence>
<feature type="domain" description="Amidase" evidence="1">
    <location>
        <begin position="81"/>
        <end position="487"/>
    </location>
</feature>
<evidence type="ECO:0000259" key="1">
    <source>
        <dbReference type="Pfam" id="PF01425"/>
    </source>
</evidence>
<dbReference type="InterPro" id="IPR036928">
    <property type="entry name" value="AS_sf"/>
</dbReference>
<name>A0A135NY78_9HYPH</name>
<proteinExistence type="predicted"/>
<organism evidence="2 3">
    <name type="scientific">Agrobacterium bohemicum</name>
    <dbReference type="NCBI Taxonomy" id="2052828"/>
    <lineage>
        <taxon>Bacteria</taxon>
        <taxon>Pseudomonadati</taxon>
        <taxon>Pseudomonadota</taxon>
        <taxon>Alphaproteobacteria</taxon>
        <taxon>Hyphomicrobiales</taxon>
        <taxon>Rhizobiaceae</taxon>
        <taxon>Rhizobium/Agrobacterium group</taxon>
        <taxon>Agrobacterium</taxon>
    </lineage>
</organism>
<dbReference type="RefSeq" id="WP_067650192.1">
    <property type="nucleotide sequence ID" value="NZ_KQ961030.1"/>
</dbReference>
<dbReference type="PANTHER" id="PTHR11895:SF170">
    <property type="entry name" value="AMIDASE"/>
    <property type="match status" value="1"/>
</dbReference>
<dbReference type="AlphaFoldDB" id="A0A135NY78"/>
<dbReference type="Gene3D" id="3.90.1300.10">
    <property type="entry name" value="Amidase signature (AS) domain"/>
    <property type="match status" value="1"/>
</dbReference>
<dbReference type="GO" id="GO:0003824">
    <property type="term" value="F:catalytic activity"/>
    <property type="evidence" value="ECO:0007669"/>
    <property type="project" value="InterPro"/>
</dbReference>
<dbReference type="InterPro" id="IPR023631">
    <property type="entry name" value="Amidase_dom"/>
</dbReference>
<sequence length="498" mass="52814">MSIRRPSLDRLHKLASVNHFSIGSEEEGSYTALFDHILEQYDALEASPASQSVPPTRDPGHRPAPHENFCNSFVRKLSIRGASEGPLHGKRIGIKDNISIAGVPMTCGSDVVEFTPQQDATVVSRLLSAGAEIVAVVNMDNLAFSGAGDTSAYGPTRNPHDRTRLAGGSSGGSAAALLSGEVDITIGGDQAGSIRIPASWCGVVGLKPTYGLVPYTGILGYDLTFDHTGPMARTAREVAETLAAIAGKDPLDPRQREVTVVDYVGALDRKNLSGIKIGILREGFGTAGSEPDVDATVLGAAKALETLGATIIELSYPGHAEAGPIVWGVFAEGVTATFQGNGHGHHWDGAYNPELSQAFGTGMQERGDRMPLQAKFNLMLGTYLREDYQGRFYAKAQNMRATLRAGYDTLLEQVDILLMPTTPMIAHVYNPDQSPAELVLAGWNMVANTAPFNMTGHPALSVPCGTSGGLPVGMMLVGRKFEDDKLLAVADVFERASA</sequence>
<reference evidence="2 3" key="1">
    <citation type="submission" date="2015-11" db="EMBL/GenBank/DDBJ databases">
        <title>Draft genome sequence of Agrobacterium sp. R89-1.</title>
        <authorList>
            <person name="Zahradnik J."/>
            <person name="Kyslikova E."/>
            <person name="Palyzova A."/>
            <person name="Kyslik P."/>
        </authorList>
    </citation>
    <scope>NUCLEOTIDE SEQUENCE [LARGE SCALE GENOMIC DNA]</scope>
    <source>
        <strain evidence="2 3">R89-1</strain>
    </source>
</reference>
<dbReference type="InterPro" id="IPR000120">
    <property type="entry name" value="Amidase"/>
</dbReference>
<dbReference type="NCBIfam" id="NF005565">
    <property type="entry name" value="PRK07235.1"/>
    <property type="match status" value="1"/>
</dbReference>
<gene>
    <name evidence="2" type="ORF">ATO67_14100</name>
</gene>
<dbReference type="PANTHER" id="PTHR11895">
    <property type="entry name" value="TRANSAMIDASE"/>
    <property type="match status" value="1"/>
</dbReference>
<dbReference type="STRING" id="2052828.ATO67_14100"/>
<comment type="caution">
    <text evidence="2">The sequence shown here is derived from an EMBL/GenBank/DDBJ whole genome shotgun (WGS) entry which is preliminary data.</text>
</comment>
<dbReference type="EMBL" id="LNUW01000038">
    <property type="protein sequence ID" value="KXG84132.1"/>
    <property type="molecule type" value="Genomic_DNA"/>
</dbReference>
<dbReference type="OrthoDB" id="9811471at2"/>